<evidence type="ECO:0000256" key="1">
    <source>
        <dbReference type="SAM" id="MobiDB-lite"/>
    </source>
</evidence>
<dbReference type="RefSeq" id="XP_041285560.1">
    <property type="nucleotide sequence ID" value="XM_041442549.1"/>
</dbReference>
<dbReference type="OrthoDB" id="2667153at2759"/>
<dbReference type="EMBL" id="JABBWM010000121">
    <property type="protein sequence ID" value="KAG2088495.1"/>
    <property type="molecule type" value="Genomic_DNA"/>
</dbReference>
<dbReference type="AlphaFoldDB" id="A0A9P7ESM4"/>
<comment type="caution">
    <text evidence="2">The sequence shown here is derived from an EMBL/GenBank/DDBJ whole genome shotgun (WGS) entry which is preliminary data.</text>
</comment>
<reference evidence="2" key="1">
    <citation type="journal article" date="2020" name="New Phytol.">
        <title>Comparative genomics reveals dynamic genome evolution in host specialist ectomycorrhizal fungi.</title>
        <authorList>
            <person name="Lofgren L.A."/>
            <person name="Nguyen N.H."/>
            <person name="Vilgalys R."/>
            <person name="Ruytinx J."/>
            <person name="Liao H.L."/>
            <person name="Branco S."/>
            <person name="Kuo A."/>
            <person name="LaButti K."/>
            <person name="Lipzen A."/>
            <person name="Andreopoulos W."/>
            <person name="Pangilinan J."/>
            <person name="Riley R."/>
            <person name="Hundley H."/>
            <person name="Na H."/>
            <person name="Barry K."/>
            <person name="Grigoriev I.V."/>
            <person name="Stajich J.E."/>
            <person name="Kennedy P.G."/>
        </authorList>
    </citation>
    <scope>NUCLEOTIDE SEQUENCE</scope>
    <source>
        <strain evidence="2">FC423</strain>
    </source>
</reference>
<gene>
    <name evidence="2" type="ORF">F5147DRAFT_780997</name>
</gene>
<sequence length="278" mass="31061">MSFDAQAYHDHAASQSNFMASNTLCKQISWQHSANGLIIVDRDEQTPFIGVVTGRVSPFNLKCGTSGDYLKKGALEKAKYQLHLVRPTDKILAHDFDTVIHNLETMQKAAGTTGDHRNMVIRDMTGEMLHVVANIFEPRNVRIPDSPHGRRVPNAPLMDEVTDKWPIAPDHEDDFIHIKYTHEAVPLPVFQDGKAIQPLEINHALEGALVEIYLSIHHWHFSGYDSFQAKMEKVIILHPTASIPGKHHLPEPTEGEGTEEEPPHKRTEKAGEASGSNV</sequence>
<accession>A0A9P7ESM4</accession>
<evidence type="ECO:0000313" key="3">
    <source>
        <dbReference type="Proteomes" id="UP000823399"/>
    </source>
</evidence>
<protein>
    <submittedName>
        <fullName evidence="2">Uncharacterized protein</fullName>
    </submittedName>
</protein>
<keyword evidence="3" id="KW-1185">Reference proteome</keyword>
<dbReference type="GeneID" id="64704808"/>
<feature type="region of interest" description="Disordered" evidence="1">
    <location>
        <begin position="242"/>
        <end position="278"/>
    </location>
</feature>
<name>A0A9P7ESM4_9AGAM</name>
<evidence type="ECO:0000313" key="2">
    <source>
        <dbReference type="EMBL" id="KAG2088495.1"/>
    </source>
</evidence>
<proteinExistence type="predicted"/>
<dbReference type="Proteomes" id="UP000823399">
    <property type="component" value="Unassembled WGS sequence"/>
</dbReference>
<organism evidence="2 3">
    <name type="scientific">Suillus discolor</name>
    <dbReference type="NCBI Taxonomy" id="1912936"/>
    <lineage>
        <taxon>Eukaryota</taxon>
        <taxon>Fungi</taxon>
        <taxon>Dikarya</taxon>
        <taxon>Basidiomycota</taxon>
        <taxon>Agaricomycotina</taxon>
        <taxon>Agaricomycetes</taxon>
        <taxon>Agaricomycetidae</taxon>
        <taxon>Boletales</taxon>
        <taxon>Suillineae</taxon>
        <taxon>Suillaceae</taxon>
        <taxon>Suillus</taxon>
    </lineage>
</organism>
<feature type="compositionally biased region" description="Basic and acidic residues" evidence="1">
    <location>
        <begin position="261"/>
        <end position="271"/>
    </location>
</feature>